<organism evidence="1 2">
    <name type="scientific">Actinacidiphila oryziradicis</name>
    <dbReference type="NCBI Taxonomy" id="2571141"/>
    <lineage>
        <taxon>Bacteria</taxon>
        <taxon>Bacillati</taxon>
        <taxon>Actinomycetota</taxon>
        <taxon>Actinomycetes</taxon>
        <taxon>Kitasatosporales</taxon>
        <taxon>Streptomycetaceae</taxon>
        <taxon>Actinacidiphila</taxon>
    </lineage>
</organism>
<comment type="caution">
    <text evidence="1">The sequence shown here is derived from an EMBL/GenBank/DDBJ whole genome shotgun (WGS) entry which is preliminary data.</text>
</comment>
<dbReference type="AlphaFoldDB" id="A0A4U0S9M7"/>
<dbReference type="Proteomes" id="UP000305778">
    <property type="component" value="Unassembled WGS sequence"/>
</dbReference>
<accession>A0A4U0S9M7</accession>
<name>A0A4U0S9M7_9ACTN</name>
<dbReference type="OrthoDB" id="3688103at2"/>
<sequence>MSATAAEPYTFNGTTWDDLRHAVEHNGGVLRIYMATLRELQQAGRLGINVRNDISRRLAGLGLGHLPAELPSYQENEVVLYQLGTAAADVVEAVRGDNFRRAENALRRLNTKGDAEKLAAIAAIIAGE</sequence>
<dbReference type="RefSeq" id="WP_136730670.1">
    <property type="nucleotide sequence ID" value="NZ_JAOPYF010000218.1"/>
</dbReference>
<reference evidence="1 2" key="1">
    <citation type="submission" date="2019-04" db="EMBL/GenBank/DDBJ databases">
        <title>Streptomyces oryziradicis sp. nov., a novel actinomycete isolated from rhizosphere soil of rice (Oryza sativa L.).</title>
        <authorList>
            <person name="Li C."/>
        </authorList>
    </citation>
    <scope>NUCLEOTIDE SEQUENCE [LARGE SCALE GENOMIC DNA]</scope>
    <source>
        <strain evidence="1 2">NEAU-C40</strain>
    </source>
</reference>
<protein>
    <submittedName>
        <fullName evidence="1">Uncharacterized protein</fullName>
    </submittedName>
</protein>
<dbReference type="EMBL" id="SUMC01000152">
    <property type="protein sequence ID" value="TJZ97024.1"/>
    <property type="molecule type" value="Genomic_DNA"/>
</dbReference>
<evidence type="ECO:0000313" key="2">
    <source>
        <dbReference type="Proteomes" id="UP000305778"/>
    </source>
</evidence>
<keyword evidence="2" id="KW-1185">Reference proteome</keyword>
<proteinExistence type="predicted"/>
<gene>
    <name evidence="1" type="ORF">FCI23_50285</name>
</gene>
<evidence type="ECO:0000313" key="1">
    <source>
        <dbReference type="EMBL" id="TJZ97024.1"/>
    </source>
</evidence>